<protein>
    <submittedName>
        <fullName evidence="7">Sulfate ABC transporter substrate-binding protein</fullName>
    </submittedName>
</protein>
<comment type="caution">
    <text evidence="7">The sequence shown here is derived from an EMBL/GenBank/DDBJ whole genome shotgun (WGS) entry which is preliminary data.</text>
</comment>
<keyword evidence="4 6" id="KW-0732">Signal</keyword>
<dbReference type="PANTHER" id="PTHR30368">
    <property type="entry name" value="SULFATE-BINDING PROTEIN"/>
    <property type="match status" value="1"/>
</dbReference>
<keyword evidence="5" id="KW-0574">Periplasm</keyword>
<dbReference type="Proteomes" id="UP000070409">
    <property type="component" value="Unassembled WGS sequence"/>
</dbReference>
<dbReference type="InterPro" id="IPR005669">
    <property type="entry name" value="Thiosulph/SO4-bd"/>
</dbReference>
<dbReference type="NCBIfam" id="TIGR00971">
    <property type="entry name" value="3a0106s03"/>
    <property type="match status" value="1"/>
</dbReference>
<evidence type="ECO:0000256" key="5">
    <source>
        <dbReference type="ARBA" id="ARBA00022764"/>
    </source>
</evidence>
<feature type="signal peptide" evidence="6">
    <location>
        <begin position="1"/>
        <end position="26"/>
    </location>
</feature>
<evidence type="ECO:0000256" key="1">
    <source>
        <dbReference type="ARBA" id="ARBA00004418"/>
    </source>
</evidence>
<dbReference type="Pfam" id="PF13531">
    <property type="entry name" value="SBP_bac_11"/>
    <property type="match status" value="1"/>
</dbReference>
<keyword evidence="8" id="KW-1185">Reference proteome</keyword>
<evidence type="ECO:0000256" key="4">
    <source>
        <dbReference type="ARBA" id="ARBA00022729"/>
    </source>
</evidence>
<comment type="subcellular location">
    <subcellularLocation>
        <location evidence="1">Periplasm</location>
    </subcellularLocation>
</comment>
<dbReference type="Gene3D" id="3.40.190.10">
    <property type="entry name" value="Periplasmic binding protein-like II"/>
    <property type="match status" value="2"/>
</dbReference>
<dbReference type="EMBL" id="LSRE01000044">
    <property type="protein sequence ID" value="KXO91227.1"/>
    <property type="molecule type" value="Genomic_DNA"/>
</dbReference>
<dbReference type="PANTHER" id="PTHR30368:SF2">
    <property type="entry name" value="SULFATE-BINDING PROTEIN"/>
    <property type="match status" value="1"/>
</dbReference>
<keyword evidence="3" id="KW-0813">Transport</keyword>
<reference evidence="7 8" key="1">
    <citation type="submission" date="2016-02" db="EMBL/GenBank/DDBJ databases">
        <authorList>
            <person name="Teng J.L."/>
            <person name="Tang Y."/>
            <person name="Huang Y."/>
            <person name="Guo F."/>
            <person name="Wei W."/>
            <person name="Chen J.H."/>
            <person name="Wong S.Y."/>
            <person name="Lau S.K."/>
            <person name="Woo P.C."/>
        </authorList>
    </citation>
    <scope>NUCLEOTIDE SEQUENCE [LARGE SCALE GENOMIC DNA]</scope>
    <source>
        <strain evidence="7 8">JCM 13375</strain>
    </source>
</reference>
<dbReference type="RefSeq" id="WP_068746575.1">
    <property type="nucleotide sequence ID" value="NZ_LSRE01000044.1"/>
</dbReference>
<gene>
    <name evidence="7" type="ORF">AXK61_06615</name>
</gene>
<feature type="chain" id="PRO_5047044902" evidence="6">
    <location>
        <begin position="27"/>
        <end position="364"/>
    </location>
</feature>
<organism evidence="7 8">
    <name type="scientific">Tsukamurella pseudospumae</name>
    <dbReference type="NCBI Taxonomy" id="239498"/>
    <lineage>
        <taxon>Bacteria</taxon>
        <taxon>Bacillati</taxon>
        <taxon>Actinomycetota</taxon>
        <taxon>Actinomycetes</taxon>
        <taxon>Mycobacteriales</taxon>
        <taxon>Tsukamurellaceae</taxon>
        <taxon>Tsukamurella</taxon>
    </lineage>
</organism>
<comment type="similarity">
    <text evidence="2">Belongs to the prokaryotic sulfate-binding protein family.</text>
</comment>
<evidence type="ECO:0000256" key="3">
    <source>
        <dbReference type="ARBA" id="ARBA00022448"/>
    </source>
</evidence>
<sequence length="364" mass="38300">MTRPTRRGRALSIVAVALTVLLTACGGGSTDDPHGVDISSGTQRVNLVAFAAPKPAFDVAIPLFRTTDPDVGFSQSYGASGDQSRKVARHVPADVVNLSVAPDVTRIVKAGLIDKDWEKVYPRRSVPFTSLVAVVVRPGNPKGIHDWADLLKPGVEVVTPNPASSGSAKWNLLAPYAALSNGGQDPSKGLAFVKELIRDHTTVSPGSGRDATSAFESGQGDVLLSYESEAVLLQRQSVKDGKPKPEYFIPPQSFRIDLPVAVVNTAQSPEAAKRFVAFLFSPEAQRAIPASGFRAGDPTIAAETAHLFSAQPQRLWTIDELGAVLGRGTAAKNGGKDLVGWPAVDAALFGDKGTIATAYKTGGK</sequence>
<evidence type="ECO:0000256" key="6">
    <source>
        <dbReference type="SAM" id="SignalP"/>
    </source>
</evidence>
<name>A0A137YZ62_9ACTN</name>
<dbReference type="SUPFAM" id="SSF53850">
    <property type="entry name" value="Periplasmic binding protein-like II"/>
    <property type="match status" value="1"/>
</dbReference>
<evidence type="ECO:0000256" key="2">
    <source>
        <dbReference type="ARBA" id="ARBA00006099"/>
    </source>
</evidence>
<dbReference type="PROSITE" id="PS51257">
    <property type="entry name" value="PROKAR_LIPOPROTEIN"/>
    <property type="match status" value="1"/>
</dbReference>
<evidence type="ECO:0000313" key="8">
    <source>
        <dbReference type="Proteomes" id="UP000070409"/>
    </source>
</evidence>
<evidence type="ECO:0000313" key="7">
    <source>
        <dbReference type="EMBL" id="KXO91227.1"/>
    </source>
</evidence>
<proteinExistence type="inferred from homology"/>
<accession>A0A137YZ62</accession>